<sequence>MERIKPLSDFFAAIENDARISITHIGIYAALLHYWQLYGCQNPLCAYSYEIMRIAKISAPATYHKTVKELNDYGYIQYEPSFKRNQSSKVHLLLVQNRSFKD</sequence>
<evidence type="ECO:0000313" key="2">
    <source>
        <dbReference type="Proteomes" id="UP001597010"/>
    </source>
</evidence>
<comment type="caution">
    <text evidence="1">The sequence shown here is derived from an EMBL/GenBank/DDBJ whole genome shotgun (WGS) entry which is preliminary data.</text>
</comment>
<accession>A0ABW3AY78</accession>
<organism evidence="1 2">
    <name type="scientific">Mucilaginibacter litoreus</name>
    <dbReference type="NCBI Taxonomy" id="1048221"/>
    <lineage>
        <taxon>Bacteria</taxon>
        <taxon>Pseudomonadati</taxon>
        <taxon>Bacteroidota</taxon>
        <taxon>Sphingobacteriia</taxon>
        <taxon>Sphingobacteriales</taxon>
        <taxon>Sphingobacteriaceae</taxon>
        <taxon>Mucilaginibacter</taxon>
    </lineage>
</organism>
<gene>
    <name evidence="1" type="ORF">ACFQZX_17650</name>
</gene>
<dbReference type="RefSeq" id="WP_377117863.1">
    <property type="nucleotide sequence ID" value="NZ_JBHTHZ010000014.1"/>
</dbReference>
<proteinExistence type="predicted"/>
<evidence type="ECO:0008006" key="3">
    <source>
        <dbReference type="Google" id="ProtNLM"/>
    </source>
</evidence>
<keyword evidence="2" id="KW-1185">Reference proteome</keyword>
<protein>
    <recommendedName>
        <fullName evidence="3">Helix-turn-helix domain-containing protein</fullName>
    </recommendedName>
</protein>
<dbReference type="EMBL" id="JBHTHZ010000014">
    <property type="protein sequence ID" value="MFD0795451.1"/>
    <property type="molecule type" value="Genomic_DNA"/>
</dbReference>
<dbReference type="Proteomes" id="UP001597010">
    <property type="component" value="Unassembled WGS sequence"/>
</dbReference>
<evidence type="ECO:0000313" key="1">
    <source>
        <dbReference type="EMBL" id="MFD0795451.1"/>
    </source>
</evidence>
<reference evidence="2" key="1">
    <citation type="journal article" date="2019" name="Int. J. Syst. Evol. Microbiol.">
        <title>The Global Catalogue of Microorganisms (GCM) 10K type strain sequencing project: providing services to taxonomists for standard genome sequencing and annotation.</title>
        <authorList>
            <consortium name="The Broad Institute Genomics Platform"/>
            <consortium name="The Broad Institute Genome Sequencing Center for Infectious Disease"/>
            <person name="Wu L."/>
            <person name="Ma J."/>
        </authorList>
    </citation>
    <scope>NUCLEOTIDE SEQUENCE [LARGE SCALE GENOMIC DNA]</scope>
    <source>
        <strain evidence="2">CCUG 61484</strain>
    </source>
</reference>
<name>A0ABW3AY78_9SPHI</name>